<dbReference type="EMBL" id="BAAAJK010000006">
    <property type="protein sequence ID" value="GAA1386248.1"/>
    <property type="molecule type" value="Genomic_DNA"/>
</dbReference>
<organism evidence="3 4">
    <name type="scientific">Pseudonocardia kongjuensis</name>
    <dbReference type="NCBI Taxonomy" id="102227"/>
    <lineage>
        <taxon>Bacteria</taxon>
        <taxon>Bacillati</taxon>
        <taxon>Actinomycetota</taxon>
        <taxon>Actinomycetes</taxon>
        <taxon>Pseudonocardiales</taxon>
        <taxon>Pseudonocardiaceae</taxon>
        <taxon>Pseudonocardia</taxon>
    </lineage>
</organism>
<dbReference type="InterPro" id="IPR018376">
    <property type="entry name" value="Enoyl-CoA_hyd/isom_CS"/>
</dbReference>
<dbReference type="RefSeq" id="WP_344020707.1">
    <property type="nucleotide sequence ID" value="NZ_BAAAJK010000006.1"/>
</dbReference>
<accession>A0ABN1XNX2</accession>
<dbReference type="InterPro" id="IPR014748">
    <property type="entry name" value="Enoyl-CoA_hydra_C"/>
</dbReference>
<reference evidence="3 4" key="1">
    <citation type="journal article" date="2019" name="Int. J. Syst. Evol. Microbiol.">
        <title>The Global Catalogue of Microorganisms (GCM) 10K type strain sequencing project: providing services to taxonomists for standard genome sequencing and annotation.</title>
        <authorList>
            <consortium name="The Broad Institute Genomics Platform"/>
            <consortium name="The Broad Institute Genome Sequencing Center for Infectious Disease"/>
            <person name="Wu L."/>
            <person name="Ma J."/>
        </authorList>
    </citation>
    <scope>NUCLEOTIDE SEQUENCE [LARGE SCALE GENOMIC DNA]</scope>
    <source>
        <strain evidence="3 4">JCM 11896</strain>
    </source>
</reference>
<dbReference type="InterPro" id="IPR029045">
    <property type="entry name" value="ClpP/crotonase-like_dom_sf"/>
</dbReference>
<gene>
    <name evidence="3" type="ORF">GCM10009613_19910</name>
</gene>
<dbReference type="InterPro" id="IPR001753">
    <property type="entry name" value="Enoyl-CoA_hydra/iso"/>
</dbReference>
<evidence type="ECO:0000313" key="3">
    <source>
        <dbReference type="EMBL" id="GAA1386248.1"/>
    </source>
</evidence>
<dbReference type="Gene3D" id="1.10.12.10">
    <property type="entry name" value="Lyase 2-enoyl-coa Hydratase, Chain A, domain 2"/>
    <property type="match status" value="1"/>
</dbReference>
<evidence type="ECO:0000313" key="4">
    <source>
        <dbReference type="Proteomes" id="UP001501414"/>
    </source>
</evidence>
<dbReference type="Gene3D" id="3.90.226.10">
    <property type="entry name" value="2-enoyl-CoA Hydratase, Chain A, domain 1"/>
    <property type="match status" value="1"/>
</dbReference>
<dbReference type="PANTHER" id="PTHR43459:SF1">
    <property type="entry name" value="EG:BACN32G11.4 PROTEIN"/>
    <property type="match status" value="1"/>
</dbReference>
<dbReference type="Pfam" id="PF00378">
    <property type="entry name" value="ECH_1"/>
    <property type="match status" value="1"/>
</dbReference>
<dbReference type="SUPFAM" id="SSF52096">
    <property type="entry name" value="ClpP/crotonase"/>
    <property type="match status" value="1"/>
</dbReference>
<name>A0ABN1XNX2_9PSEU</name>
<evidence type="ECO:0000256" key="2">
    <source>
        <dbReference type="RuleBase" id="RU003707"/>
    </source>
</evidence>
<comment type="similarity">
    <text evidence="1 2">Belongs to the enoyl-CoA hydratase/isomerase family.</text>
</comment>
<dbReference type="Proteomes" id="UP001501414">
    <property type="component" value="Unassembled WGS sequence"/>
</dbReference>
<dbReference type="PANTHER" id="PTHR43459">
    <property type="entry name" value="ENOYL-COA HYDRATASE"/>
    <property type="match status" value="1"/>
</dbReference>
<protein>
    <submittedName>
        <fullName evidence="3">Enoyl-CoA hydratase-related protein</fullName>
    </submittedName>
</protein>
<sequence length="269" mass="27724">MADPVQPAVLVTRDDTDPAVAVVTLNRPAKYNALTVELKEALLTALAEVTGDDSVRAVVITGTGKAFCVGQDLGEHATALERDPSTSFDTVREHYNPLILAVTGTAKPVIAAINGACVGAGLGLALAADLRIAAEGLSFATAFTGIGLTADSGLSASLAHAVGVSRATELLLLGEKFTAEDARNWGLVRDVVPAEDVLPAALGLARRLAAGPTRAYAEVKSAIRFGAVNELPAVLEHEADAQARLAGTADHQRAVADFLAKKAPTFEGR</sequence>
<dbReference type="CDD" id="cd06558">
    <property type="entry name" value="crotonase-like"/>
    <property type="match status" value="1"/>
</dbReference>
<dbReference type="PROSITE" id="PS00166">
    <property type="entry name" value="ENOYL_COA_HYDRATASE"/>
    <property type="match status" value="1"/>
</dbReference>
<proteinExistence type="inferred from homology"/>
<evidence type="ECO:0000256" key="1">
    <source>
        <dbReference type="ARBA" id="ARBA00005254"/>
    </source>
</evidence>
<comment type="caution">
    <text evidence="3">The sequence shown here is derived from an EMBL/GenBank/DDBJ whole genome shotgun (WGS) entry which is preliminary data.</text>
</comment>
<keyword evidence="4" id="KW-1185">Reference proteome</keyword>